<dbReference type="AlphaFoldDB" id="A0A662DDU8"/>
<dbReference type="Gene3D" id="1.10.3720.10">
    <property type="entry name" value="MetI-like"/>
    <property type="match status" value="1"/>
</dbReference>
<evidence type="ECO:0000256" key="2">
    <source>
        <dbReference type="ARBA" id="ARBA00022692"/>
    </source>
</evidence>
<reference evidence="6 7" key="1">
    <citation type="submission" date="2018-06" db="EMBL/GenBank/DDBJ databases">
        <title>Extensive metabolic versatility and redundancy in microbially diverse, dynamic hydrothermal sediments.</title>
        <authorList>
            <person name="Dombrowski N."/>
            <person name="Teske A."/>
            <person name="Baker B.J."/>
        </authorList>
    </citation>
    <scope>NUCLEOTIDE SEQUENCE [LARGE SCALE GENOMIC DNA]</scope>
    <source>
        <strain evidence="6">B3_G15</strain>
    </source>
</reference>
<proteinExistence type="predicted"/>
<evidence type="ECO:0000313" key="7">
    <source>
        <dbReference type="Proteomes" id="UP000280417"/>
    </source>
</evidence>
<organism evidence="6 7">
    <name type="scientific">Aerophobetes bacterium</name>
    <dbReference type="NCBI Taxonomy" id="2030807"/>
    <lineage>
        <taxon>Bacteria</taxon>
        <taxon>Candidatus Aerophobota</taxon>
    </lineage>
</organism>
<gene>
    <name evidence="6" type="ORF">DRJ04_06450</name>
</gene>
<evidence type="ECO:0000313" key="6">
    <source>
        <dbReference type="EMBL" id="RLE12312.1"/>
    </source>
</evidence>
<feature type="transmembrane region" description="Helical" evidence="5">
    <location>
        <begin position="50"/>
        <end position="68"/>
    </location>
</feature>
<feature type="transmembrane region" description="Helical" evidence="5">
    <location>
        <begin position="9"/>
        <end position="30"/>
    </location>
</feature>
<evidence type="ECO:0000256" key="3">
    <source>
        <dbReference type="ARBA" id="ARBA00022989"/>
    </source>
</evidence>
<evidence type="ECO:0000256" key="5">
    <source>
        <dbReference type="SAM" id="Phobius"/>
    </source>
</evidence>
<sequence>MSSAFAASFLYTFMVGMITISAVIFLIAPGTNLASLLILRLAETGNIGKASAMAVMLTIIVMVSLMLLKQVSKRTNVEVLKGF</sequence>
<dbReference type="InterPro" id="IPR035906">
    <property type="entry name" value="MetI-like_sf"/>
</dbReference>
<name>A0A662DDU8_UNCAE</name>
<comment type="caution">
    <text evidence="6">The sequence shown here is derived from an EMBL/GenBank/DDBJ whole genome shotgun (WGS) entry which is preliminary data.</text>
</comment>
<accession>A0A662DDU8</accession>
<dbReference type="Proteomes" id="UP000280417">
    <property type="component" value="Unassembled WGS sequence"/>
</dbReference>
<dbReference type="SUPFAM" id="SSF161098">
    <property type="entry name" value="MetI-like"/>
    <property type="match status" value="1"/>
</dbReference>
<evidence type="ECO:0000256" key="1">
    <source>
        <dbReference type="ARBA" id="ARBA00004141"/>
    </source>
</evidence>
<keyword evidence="2 5" id="KW-0812">Transmembrane</keyword>
<evidence type="ECO:0000256" key="4">
    <source>
        <dbReference type="ARBA" id="ARBA00023136"/>
    </source>
</evidence>
<keyword evidence="4 5" id="KW-0472">Membrane</keyword>
<dbReference type="GO" id="GO:0016020">
    <property type="term" value="C:membrane"/>
    <property type="evidence" value="ECO:0007669"/>
    <property type="project" value="UniProtKB-SubCell"/>
</dbReference>
<comment type="subcellular location">
    <subcellularLocation>
        <location evidence="1">Membrane</location>
        <topology evidence="1">Multi-pass membrane protein</topology>
    </subcellularLocation>
</comment>
<protein>
    <submittedName>
        <fullName evidence="6">Uncharacterized protein</fullName>
    </submittedName>
</protein>
<keyword evidence="3 5" id="KW-1133">Transmembrane helix</keyword>
<dbReference type="EMBL" id="QMQA01000174">
    <property type="protein sequence ID" value="RLE12312.1"/>
    <property type="molecule type" value="Genomic_DNA"/>
</dbReference>